<evidence type="ECO:0000256" key="1">
    <source>
        <dbReference type="SAM" id="MobiDB-lite"/>
    </source>
</evidence>
<proteinExistence type="predicted"/>
<evidence type="ECO:0008006" key="4">
    <source>
        <dbReference type="Google" id="ProtNLM"/>
    </source>
</evidence>
<feature type="compositionally biased region" description="Basic and acidic residues" evidence="1">
    <location>
        <begin position="1"/>
        <end position="10"/>
    </location>
</feature>
<name>A0ABV6WYC8_9ACTN</name>
<gene>
    <name evidence="2" type="ORF">ACEZDB_10235</name>
</gene>
<dbReference type="RefSeq" id="WP_380551176.1">
    <property type="nucleotide sequence ID" value="NZ_JBHEZY010000003.1"/>
</dbReference>
<dbReference type="Proteomes" id="UP001592530">
    <property type="component" value="Unassembled WGS sequence"/>
</dbReference>
<dbReference type="SUPFAM" id="SSF52540">
    <property type="entry name" value="P-loop containing nucleoside triphosphate hydrolases"/>
    <property type="match status" value="1"/>
</dbReference>
<sequence>MTDTIERAGQQEEPEEHGPWPSWESDGNDGTSFRKLARYASVAAMQRLGLFLHGITAEENGQERLRLLYERLRQKSIPYNTAPLNSGLSQRIRDPEWVDRDSGTCLDLSLMFVTMCMEAGLRPYLCLRTGGETQHAFVLVRTDPANAGARYVLPPVSYRPTRTPNVYQLSDGKQLGPEGIAIDVTLACRDQDKSFQEACERGSREIERGRGTTYLVDIAGAQTHPELTPYSWVRAKARPAIGRRLPPRPAFTPFASRVGFFAELKQRADKGGLVVLYGAPGMGKSLLAHQLAARADDGCGWFLDAYDTRTLNASLGEAELDEKGETKRELGQGAVREGFADLARQRLLGSSAPWVVVADNVNVGPSQIVLPQGGSARQLVVVTTTERAWADLPETLVLEGLEDPDVTGLLGGDAPIDALAGRPLLVAASARFRATVGHHWWQDRATRPTDPEEAPALLWAAAKPRLTSVELCTAIALAWLPPVPLAPELLAVGLYGPADEPDAQYRTELTAVRDAVSRLERLGLADSTEGRAAMHRLFRSAVRDDMTATDSKAVAAVGELYGNLLAALDRLPDGPQGEGTPQVFLQDLLLDPVEDVRPIRDLLNSASPGDEAAAALHALGRVVERQDAPTAAAIFAEAETALEGQDEDTWPAAKRLMLSDCLRGKAREVLRNKMSSLGTPEQAIEWCRRAIRLCVMPGAAAPAGRAARLATSRAEAMLGLLLRGRARSGLPREEQLKQLRVAGRILERSAAERVALAGADSPDVDRSRFNLGGLEIRLARVDHGVPPAEHLAQARRYYSEVLRIRERRYRTRELEEVVCCVHGLALVGFYSALLLEVPTGERVRLLREAAEHAAEAERIRRVLGARAESEDSTDTVKSLNLATKITLLRLDVQQGMKPPAPTTAPGLRASEGIVAEYQDEYRDAYHRRTGGEDPAPQDKESR</sequence>
<feature type="region of interest" description="Disordered" evidence="1">
    <location>
        <begin position="1"/>
        <end position="28"/>
    </location>
</feature>
<evidence type="ECO:0000313" key="2">
    <source>
        <dbReference type="EMBL" id="MFC1431029.1"/>
    </source>
</evidence>
<organism evidence="2 3">
    <name type="scientific">Streptacidiphilus alkalitolerans</name>
    <dbReference type="NCBI Taxonomy" id="3342712"/>
    <lineage>
        <taxon>Bacteria</taxon>
        <taxon>Bacillati</taxon>
        <taxon>Actinomycetota</taxon>
        <taxon>Actinomycetes</taxon>
        <taxon>Kitasatosporales</taxon>
        <taxon>Streptomycetaceae</taxon>
        <taxon>Streptacidiphilus</taxon>
    </lineage>
</organism>
<dbReference type="Gene3D" id="3.40.50.300">
    <property type="entry name" value="P-loop containing nucleotide triphosphate hydrolases"/>
    <property type="match status" value="1"/>
</dbReference>
<dbReference type="InterPro" id="IPR027417">
    <property type="entry name" value="P-loop_NTPase"/>
</dbReference>
<feature type="region of interest" description="Disordered" evidence="1">
    <location>
        <begin position="920"/>
        <end position="942"/>
    </location>
</feature>
<reference evidence="2 3" key="1">
    <citation type="submission" date="2024-09" db="EMBL/GenBank/DDBJ databases">
        <authorList>
            <person name="Lee S.D."/>
        </authorList>
    </citation>
    <scope>NUCLEOTIDE SEQUENCE [LARGE SCALE GENOMIC DNA]</scope>
    <source>
        <strain evidence="2 3">N1-3</strain>
    </source>
</reference>
<comment type="caution">
    <text evidence="2">The sequence shown here is derived from an EMBL/GenBank/DDBJ whole genome shotgun (WGS) entry which is preliminary data.</text>
</comment>
<accession>A0ABV6WYC8</accession>
<dbReference type="EMBL" id="JBHEZY010000003">
    <property type="protein sequence ID" value="MFC1431029.1"/>
    <property type="molecule type" value="Genomic_DNA"/>
</dbReference>
<evidence type="ECO:0000313" key="3">
    <source>
        <dbReference type="Proteomes" id="UP001592530"/>
    </source>
</evidence>
<protein>
    <recommendedName>
        <fullName evidence="4">AAA+ ATPase domain-containing protein</fullName>
    </recommendedName>
</protein>